<dbReference type="EMBL" id="CP011546">
    <property type="protein sequence ID" value="AKK10666.1"/>
    <property type="molecule type" value="Genomic_DNA"/>
</dbReference>
<dbReference type="SMART" id="SM00530">
    <property type="entry name" value="HTH_XRE"/>
    <property type="match status" value="1"/>
</dbReference>
<dbReference type="Gene3D" id="1.10.260.40">
    <property type="entry name" value="lambda repressor-like DNA-binding domains"/>
    <property type="match status" value="1"/>
</dbReference>
<dbReference type="Proteomes" id="UP000035548">
    <property type="component" value="Chromosome"/>
</dbReference>
<protein>
    <submittedName>
        <fullName evidence="2">Transcriptional regulator, y4mF family</fullName>
    </submittedName>
</protein>
<dbReference type="STRING" id="1072256.CUTER_03290"/>
<dbReference type="PROSITE" id="PS50943">
    <property type="entry name" value="HTH_CROC1"/>
    <property type="match status" value="1"/>
</dbReference>
<accession>A0A0G3HBB0</accession>
<dbReference type="OrthoDB" id="5521004at2"/>
<dbReference type="InterPro" id="IPR010982">
    <property type="entry name" value="Lambda_DNA-bd_dom_sf"/>
</dbReference>
<proteinExistence type="predicted"/>
<dbReference type="InterPro" id="IPR001387">
    <property type="entry name" value="Cro/C1-type_HTH"/>
</dbReference>
<dbReference type="CDD" id="cd00093">
    <property type="entry name" value="HTH_XRE"/>
    <property type="match status" value="1"/>
</dbReference>
<dbReference type="Pfam" id="PF01381">
    <property type="entry name" value="HTH_3"/>
    <property type="match status" value="1"/>
</dbReference>
<dbReference type="AlphaFoldDB" id="A0A0G3HBB0"/>
<dbReference type="KEGG" id="cut:CUTER_03290"/>
<evidence type="ECO:0000313" key="3">
    <source>
        <dbReference type="Proteomes" id="UP000035548"/>
    </source>
</evidence>
<sequence length="79" mass="8877">MEAHEVGEFVRSQRIKQGMTQLDVAELSEVSERFIRELETGKPTVRLDKTIAVLGVLGFDLTCEIHNANFSNSLRMGAR</sequence>
<evidence type="ECO:0000313" key="2">
    <source>
        <dbReference type="EMBL" id="AKK10666.1"/>
    </source>
</evidence>
<dbReference type="InterPro" id="IPR017507">
    <property type="entry name" value="Tscrpt_reg_HipB-like"/>
</dbReference>
<dbReference type="GO" id="GO:0003677">
    <property type="term" value="F:DNA binding"/>
    <property type="evidence" value="ECO:0007669"/>
    <property type="project" value="InterPro"/>
</dbReference>
<dbReference type="NCBIfam" id="TIGR03070">
    <property type="entry name" value="couple_hipB"/>
    <property type="match status" value="1"/>
</dbReference>
<dbReference type="PATRIC" id="fig|1072256.5.peg.653"/>
<reference evidence="3" key="2">
    <citation type="submission" date="2015-05" db="EMBL/GenBank/DDBJ databases">
        <title>Complete genome sequence of Corynebacterium uterequi DSM 45634, isolated from the uterus of a maiden mare.</title>
        <authorList>
            <person name="Ruckert C."/>
            <person name="Albersmeier A."/>
            <person name="Winkler A."/>
            <person name="Tauch A."/>
        </authorList>
    </citation>
    <scope>NUCLEOTIDE SEQUENCE [LARGE SCALE GENOMIC DNA]</scope>
    <source>
        <strain evidence="3">DSM 45634</strain>
    </source>
</reference>
<dbReference type="RefSeq" id="WP_082121242.1">
    <property type="nucleotide sequence ID" value="NZ_CP011546.1"/>
</dbReference>
<reference evidence="2 3" key="1">
    <citation type="journal article" date="2015" name="Genome Announc.">
        <title>Virulence Factor Genes Detected in the Complete Genome Sequence of Corynebacterium uterequi DSM 45634, Isolated from the Uterus of a Maiden Mare.</title>
        <authorList>
            <person name="Ruckert C."/>
            <person name="Kriete M."/>
            <person name="Jaenicke S."/>
            <person name="Winkler A."/>
            <person name="Tauch A."/>
        </authorList>
    </citation>
    <scope>NUCLEOTIDE SEQUENCE [LARGE SCALE GENOMIC DNA]</scope>
    <source>
        <strain evidence="2 3">DSM 45634</strain>
    </source>
</reference>
<gene>
    <name evidence="2" type="ORF">CUTER_03290</name>
</gene>
<evidence type="ECO:0000259" key="1">
    <source>
        <dbReference type="PROSITE" id="PS50943"/>
    </source>
</evidence>
<feature type="domain" description="HTH cro/C1-type" evidence="1">
    <location>
        <begin position="10"/>
        <end position="65"/>
    </location>
</feature>
<dbReference type="SUPFAM" id="SSF47413">
    <property type="entry name" value="lambda repressor-like DNA-binding domains"/>
    <property type="match status" value="1"/>
</dbReference>
<keyword evidence="3" id="KW-1185">Reference proteome</keyword>
<name>A0A0G3HBB0_9CORY</name>
<organism evidence="2 3">
    <name type="scientific">Corynebacterium uterequi</name>
    <dbReference type="NCBI Taxonomy" id="1072256"/>
    <lineage>
        <taxon>Bacteria</taxon>
        <taxon>Bacillati</taxon>
        <taxon>Actinomycetota</taxon>
        <taxon>Actinomycetes</taxon>
        <taxon>Mycobacteriales</taxon>
        <taxon>Corynebacteriaceae</taxon>
        <taxon>Corynebacterium</taxon>
    </lineage>
</organism>